<evidence type="ECO:0000256" key="2">
    <source>
        <dbReference type="PROSITE-ProRule" id="PRU00285"/>
    </source>
</evidence>
<dbReference type="InterPro" id="IPR002068">
    <property type="entry name" value="A-crystallin/Hsp20_dom"/>
</dbReference>
<evidence type="ECO:0000313" key="6">
    <source>
        <dbReference type="Proteomes" id="UP000653305"/>
    </source>
</evidence>
<feature type="domain" description="SHSP" evidence="4">
    <location>
        <begin position="68"/>
        <end position="168"/>
    </location>
</feature>
<comment type="similarity">
    <text evidence="2 3">Belongs to the small heat shock protein (HSP20) family.</text>
</comment>
<dbReference type="Pfam" id="PF00011">
    <property type="entry name" value="HSP20"/>
    <property type="match status" value="1"/>
</dbReference>
<comment type="caution">
    <text evidence="5">The sequence shown here is derived from an EMBL/GenBank/DDBJ whole genome shotgun (WGS) entry which is preliminary data.</text>
</comment>
<dbReference type="EMBL" id="BMAC01000791">
    <property type="protein sequence ID" value="GFQ02974.1"/>
    <property type="molecule type" value="Genomic_DNA"/>
</dbReference>
<keyword evidence="1 5" id="KW-0346">Stress response</keyword>
<evidence type="ECO:0000313" key="5">
    <source>
        <dbReference type="EMBL" id="GFQ02974.1"/>
    </source>
</evidence>
<accession>A0A830D405</accession>
<evidence type="ECO:0000259" key="4">
    <source>
        <dbReference type="PROSITE" id="PS01031"/>
    </source>
</evidence>
<dbReference type="SUPFAM" id="SSF49764">
    <property type="entry name" value="HSP20-like chaperones"/>
    <property type="match status" value="1"/>
</dbReference>
<name>A0A830D405_9LAMI</name>
<dbReference type="Proteomes" id="UP000653305">
    <property type="component" value="Unassembled WGS sequence"/>
</dbReference>
<dbReference type="PROSITE" id="PS01031">
    <property type="entry name" value="SHSP"/>
    <property type="match status" value="1"/>
</dbReference>
<proteinExistence type="inferred from homology"/>
<sequence>MPIFRHNRRAHFHDPFPTNIWDPLSDLNNEQHIICSPHVRQNATMGIWDHFGDFNDNRIICTPLVRQNANAIMKNPFEWHETPEAHILRAEIPGFKKAEVKVEVEEGKFLKISGEKSVERQEMNEKGHQFESSKGQFLRAFKLPENCRTDGIWFIMEDGVIMVTAPKK</sequence>
<dbReference type="InterPro" id="IPR031107">
    <property type="entry name" value="Small_HSP"/>
</dbReference>
<dbReference type="Gene3D" id="2.60.40.790">
    <property type="match status" value="1"/>
</dbReference>
<dbReference type="PANTHER" id="PTHR11527">
    <property type="entry name" value="HEAT-SHOCK PROTEIN 20 FAMILY MEMBER"/>
    <property type="match status" value="1"/>
</dbReference>
<dbReference type="InterPro" id="IPR008978">
    <property type="entry name" value="HSP20-like_chaperone"/>
</dbReference>
<gene>
    <name evidence="5" type="ORF">PHJA_002441200</name>
</gene>
<dbReference type="OrthoDB" id="889519at2759"/>
<evidence type="ECO:0000256" key="3">
    <source>
        <dbReference type="RuleBase" id="RU003616"/>
    </source>
</evidence>
<evidence type="ECO:0000256" key="1">
    <source>
        <dbReference type="ARBA" id="ARBA00023016"/>
    </source>
</evidence>
<dbReference type="AlphaFoldDB" id="A0A830D405"/>
<reference evidence="5" key="1">
    <citation type="submission" date="2020-07" db="EMBL/GenBank/DDBJ databases">
        <title>Ethylene signaling mediates host invasion by parasitic plants.</title>
        <authorList>
            <person name="Yoshida S."/>
        </authorList>
    </citation>
    <scope>NUCLEOTIDE SEQUENCE</scope>
    <source>
        <strain evidence="5">Okayama</strain>
    </source>
</reference>
<keyword evidence="6" id="KW-1185">Reference proteome</keyword>
<protein>
    <submittedName>
        <fullName evidence="5">17.6 kDa class i heat shock protein 2</fullName>
    </submittedName>
</protein>
<organism evidence="5 6">
    <name type="scientific">Phtheirospermum japonicum</name>
    <dbReference type="NCBI Taxonomy" id="374723"/>
    <lineage>
        <taxon>Eukaryota</taxon>
        <taxon>Viridiplantae</taxon>
        <taxon>Streptophyta</taxon>
        <taxon>Embryophyta</taxon>
        <taxon>Tracheophyta</taxon>
        <taxon>Spermatophyta</taxon>
        <taxon>Magnoliopsida</taxon>
        <taxon>eudicotyledons</taxon>
        <taxon>Gunneridae</taxon>
        <taxon>Pentapetalae</taxon>
        <taxon>asterids</taxon>
        <taxon>lamiids</taxon>
        <taxon>Lamiales</taxon>
        <taxon>Orobanchaceae</taxon>
        <taxon>Orobanchaceae incertae sedis</taxon>
        <taxon>Phtheirospermum</taxon>
    </lineage>
</organism>